<organism evidence="3">
    <name type="scientific">Dyadobacter sp. 676</name>
    <dbReference type="NCBI Taxonomy" id="3088362"/>
    <lineage>
        <taxon>Bacteria</taxon>
        <taxon>Pseudomonadati</taxon>
        <taxon>Bacteroidota</taxon>
        <taxon>Cytophagia</taxon>
        <taxon>Cytophagales</taxon>
        <taxon>Spirosomataceae</taxon>
        <taxon>Dyadobacter</taxon>
    </lineage>
</organism>
<gene>
    <name evidence="3" type="ORF">ABV298_00220</name>
</gene>
<dbReference type="InterPro" id="IPR010982">
    <property type="entry name" value="Lambda_DNA-bd_dom_sf"/>
</dbReference>
<keyword evidence="1" id="KW-0175">Coiled coil</keyword>
<dbReference type="GO" id="GO:0003677">
    <property type="term" value="F:DNA binding"/>
    <property type="evidence" value="ECO:0007669"/>
    <property type="project" value="InterPro"/>
</dbReference>
<dbReference type="InterPro" id="IPR001387">
    <property type="entry name" value="Cro/C1-type_HTH"/>
</dbReference>
<dbReference type="SUPFAM" id="SSF47413">
    <property type="entry name" value="lambda repressor-like DNA-binding domains"/>
    <property type="match status" value="1"/>
</dbReference>
<dbReference type="EMBL" id="CP159289">
    <property type="protein sequence ID" value="XCH24893.1"/>
    <property type="molecule type" value="Genomic_DNA"/>
</dbReference>
<dbReference type="Gene3D" id="1.10.260.40">
    <property type="entry name" value="lambda repressor-like DNA-binding domains"/>
    <property type="match status" value="1"/>
</dbReference>
<accession>A0AAU8FKJ0</accession>
<feature type="coiled-coil region" evidence="1">
    <location>
        <begin position="87"/>
        <end position="121"/>
    </location>
</feature>
<sequence length="151" mass="17063">MTRPPIGLIIKTIIKQKNLSPTRIARDLGISKQQVYNTYVRASLQEGEIDRWAEVLGVSVDELVNYQFEPSNGSDADGSSEVLDLIKKMFEQELKEKNEQIRALQENLRASQEALKLSQQMQSVLLGKSPEYSDRSIIPLHRNRIQALAGV</sequence>
<dbReference type="AlphaFoldDB" id="A0AAU8FKJ0"/>
<reference evidence="3" key="1">
    <citation type="submission" date="2024-06" db="EMBL/GenBank/DDBJ databases">
        <title>Sequencing and assembly of the genome of Dyadobacter sp. strain 676, a symbiont of Cyamopsis tetragonoloba.</title>
        <authorList>
            <person name="Guro P."/>
            <person name="Sazanova A."/>
            <person name="Kuznetsova I."/>
            <person name="Belimov A."/>
            <person name="Safronova V."/>
        </authorList>
    </citation>
    <scope>NUCLEOTIDE SEQUENCE</scope>
    <source>
        <strain evidence="3">676</strain>
    </source>
</reference>
<feature type="domain" description="HTH cro/C1-type" evidence="2">
    <location>
        <begin position="10"/>
        <end position="68"/>
    </location>
</feature>
<evidence type="ECO:0000256" key="1">
    <source>
        <dbReference type="SAM" id="Coils"/>
    </source>
</evidence>
<evidence type="ECO:0000259" key="2">
    <source>
        <dbReference type="Pfam" id="PF13443"/>
    </source>
</evidence>
<proteinExistence type="predicted"/>
<dbReference type="Pfam" id="PF13443">
    <property type="entry name" value="HTH_26"/>
    <property type="match status" value="1"/>
</dbReference>
<dbReference type="CDD" id="cd00093">
    <property type="entry name" value="HTH_XRE"/>
    <property type="match status" value="1"/>
</dbReference>
<dbReference type="RefSeq" id="WP_353720200.1">
    <property type="nucleotide sequence ID" value="NZ_CP159289.1"/>
</dbReference>
<protein>
    <submittedName>
        <fullName evidence="3">Helix-turn-helix transcriptional regulator</fullName>
    </submittedName>
</protein>
<name>A0AAU8FKJ0_9BACT</name>
<evidence type="ECO:0000313" key="3">
    <source>
        <dbReference type="EMBL" id="XCH24893.1"/>
    </source>
</evidence>